<feature type="compositionally biased region" description="Basic residues" evidence="1">
    <location>
        <begin position="203"/>
        <end position="224"/>
    </location>
</feature>
<dbReference type="RefSeq" id="XP_070441204.1">
    <property type="nucleotide sequence ID" value="XM_070585103.1"/>
</dbReference>
<keyword evidence="2" id="KW-1185">Reference proteome</keyword>
<name>A0ABM4LL85_EQUPR</name>
<feature type="compositionally biased region" description="Basic and acidic residues" evidence="1">
    <location>
        <begin position="52"/>
        <end position="62"/>
    </location>
</feature>
<feature type="compositionally biased region" description="Basic and acidic residues" evidence="1">
    <location>
        <begin position="592"/>
        <end position="608"/>
    </location>
</feature>
<proteinExistence type="predicted"/>
<feature type="compositionally biased region" description="Low complexity" evidence="1">
    <location>
        <begin position="353"/>
        <end position="371"/>
    </location>
</feature>
<feature type="compositionally biased region" description="Basic and acidic residues" evidence="1">
    <location>
        <begin position="280"/>
        <end position="309"/>
    </location>
</feature>
<reference evidence="3" key="1">
    <citation type="submission" date="2025-08" db="UniProtKB">
        <authorList>
            <consortium name="RefSeq"/>
        </authorList>
    </citation>
    <scope>IDENTIFICATION</scope>
    <source>
        <tissue evidence="3">Blood</tissue>
    </source>
</reference>
<feature type="compositionally biased region" description="Basic residues" evidence="1">
    <location>
        <begin position="92"/>
        <end position="102"/>
    </location>
</feature>
<feature type="compositionally biased region" description="Gly residues" evidence="1">
    <location>
        <begin position="225"/>
        <end position="236"/>
    </location>
</feature>
<accession>A0ABM4LL85</accession>
<sequence>MHHHPRNRERAINLSILSVSGPDFGFPEAARRVMGITPPHRQSASFMVGTTTEREGAGERPRTRARTRAEAAAAAAAATSRGTGRACPGAGRARRRRRRRHPEARGRGEDGRTPPPAPGRRGRARGGVEGRGRPSRRPRLTARERGRGTRQSRRHRPAGLPAHAPAGREPDRGPTPRPQGWRGAPAAGHDGCPGPDPRCDRHARARTGRRGGRSPARTQRRRRAGSGGGHGGGRSGPGKRVALGAGPRSGSQNRRRRGRAREKADGGEGRGAGEAVAVEEGPRPAERRARGEGGKTEPPEASRPPEHTRGLTARGLQHQGRSRSARNGDWPRRPARSSRGLGPTTHLHGQGSPAHGAGVPRRAPGARAPPNRSREHFARGHHRPRWPEATPARRGPFRSRPVGGAARRLPGRGSTGGNGERGARARRRERGLAGRLPGTASGADGPPGKHTRDPTANDTRGRSHDAWDAGRPQPPFGLPRARPHRRGLREAPPPPGAAPSTQPPVCLSGLLRDPRPEGTRPRAAAAPTHARTPPPAAARDGSERRASRSRRGGARTGPGPLPTPARDGRTTRTLAHTRGPAPNDGPAGRDPPPTRRGEAPAAVGKERLCPRATVVASVATTRRGGAAAGGSGTPRHPLGSLEKAFSPRACRPRPSSAIGPTKALTDTMATQRRRDLR</sequence>
<protein>
    <submittedName>
        <fullName evidence="3">Collagen alpha-2(I) chain-like</fullName>
    </submittedName>
</protein>
<feature type="compositionally biased region" description="Low complexity" evidence="1">
    <location>
        <begin position="70"/>
        <end position="91"/>
    </location>
</feature>
<dbReference type="Proteomes" id="UP001652662">
    <property type="component" value="Chromosome 19"/>
</dbReference>
<evidence type="ECO:0000256" key="1">
    <source>
        <dbReference type="SAM" id="MobiDB-lite"/>
    </source>
</evidence>
<feature type="compositionally biased region" description="Basic and acidic residues" evidence="1">
    <location>
        <begin position="450"/>
        <end position="468"/>
    </location>
</feature>
<evidence type="ECO:0000313" key="2">
    <source>
        <dbReference type="Proteomes" id="UP001652662"/>
    </source>
</evidence>
<feature type="compositionally biased region" description="Basic residues" evidence="1">
    <location>
        <begin position="148"/>
        <end position="157"/>
    </location>
</feature>
<gene>
    <name evidence="3" type="primary">LOC139077417</name>
</gene>
<feature type="compositionally biased region" description="Basic and acidic residues" evidence="1">
    <location>
        <begin position="103"/>
        <end position="112"/>
    </location>
</feature>
<feature type="region of interest" description="Disordered" evidence="1">
    <location>
        <begin position="620"/>
        <end position="677"/>
    </location>
</feature>
<evidence type="ECO:0000313" key="3">
    <source>
        <dbReference type="RefSeq" id="XP_070441204.1"/>
    </source>
</evidence>
<feature type="compositionally biased region" description="Low complexity" evidence="1">
    <location>
        <begin position="521"/>
        <end position="531"/>
    </location>
</feature>
<dbReference type="GeneID" id="139077417"/>
<feature type="region of interest" description="Disordered" evidence="1">
    <location>
        <begin position="49"/>
        <end position="608"/>
    </location>
</feature>
<organism evidence="2 3">
    <name type="scientific">Equus przewalskii</name>
    <name type="common">Przewalski's horse</name>
    <name type="synonym">Equus caballus przewalskii</name>
    <dbReference type="NCBI Taxonomy" id="9798"/>
    <lineage>
        <taxon>Eukaryota</taxon>
        <taxon>Metazoa</taxon>
        <taxon>Chordata</taxon>
        <taxon>Craniata</taxon>
        <taxon>Vertebrata</taxon>
        <taxon>Euteleostomi</taxon>
        <taxon>Mammalia</taxon>
        <taxon>Eutheria</taxon>
        <taxon>Laurasiatheria</taxon>
        <taxon>Perissodactyla</taxon>
        <taxon>Equidae</taxon>
        <taxon>Equus</taxon>
    </lineage>
</organism>